<dbReference type="Gene3D" id="3.40.630.30">
    <property type="match status" value="1"/>
</dbReference>
<dbReference type="InterPro" id="IPR016181">
    <property type="entry name" value="Acyl_CoA_acyltransferase"/>
</dbReference>
<dbReference type="EC" id="2.3.1.257" evidence="4"/>
<evidence type="ECO:0000256" key="1">
    <source>
        <dbReference type="ARBA" id="ARBA00004123"/>
    </source>
</evidence>
<evidence type="ECO:0000256" key="8">
    <source>
        <dbReference type="ARBA" id="ARBA00023242"/>
    </source>
</evidence>
<organism evidence="14 15">
    <name type="scientific">Glutinoglossum americanum</name>
    <dbReference type="NCBI Taxonomy" id="1670608"/>
    <lineage>
        <taxon>Eukaryota</taxon>
        <taxon>Fungi</taxon>
        <taxon>Dikarya</taxon>
        <taxon>Ascomycota</taxon>
        <taxon>Pezizomycotina</taxon>
        <taxon>Geoglossomycetes</taxon>
        <taxon>Geoglossales</taxon>
        <taxon>Geoglossaceae</taxon>
        <taxon>Glutinoglossum</taxon>
    </lineage>
</organism>
<evidence type="ECO:0000256" key="11">
    <source>
        <dbReference type="ARBA" id="ARBA00049524"/>
    </source>
</evidence>
<dbReference type="GO" id="GO:1990189">
    <property type="term" value="F:protein N-terminal-serine acetyltransferase activity"/>
    <property type="evidence" value="ECO:0007669"/>
    <property type="project" value="UniProtKB-EC"/>
</dbReference>
<evidence type="ECO:0000313" key="14">
    <source>
        <dbReference type="EMBL" id="KAH0537172.1"/>
    </source>
</evidence>
<comment type="catalytic activity">
    <reaction evidence="10">
        <text>N-terminal L-seryl-[histone H2A] + acetyl-CoA = N-terminal N(alpha)-acetyl-L-seryl-[histone H2A] + CoA + H(+)</text>
        <dbReference type="Rhea" id="RHEA:50600"/>
        <dbReference type="Rhea" id="RHEA-COMP:12742"/>
        <dbReference type="Rhea" id="RHEA-COMP:12744"/>
        <dbReference type="ChEBI" id="CHEBI:15378"/>
        <dbReference type="ChEBI" id="CHEBI:57287"/>
        <dbReference type="ChEBI" id="CHEBI:57288"/>
        <dbReference type="ChEBI" id="CHEBI:64738"/>
        <dbReference type="ChEBI" id="CHEBI:83690"/>
        <dbReference type="EC" id="2.3.1.257"/>
    </reaction>
</comment>
<feature type="domain" description="N-acetyltransferase" evidence="13">
    <location>
        <begin position="108"/>
        <end position="259"/>
    </location>
</feature>
<dbReference type="PANTHER" id="PTHR20531:SF1">
    <property type="entry name" value="N-ALPHA-ACETYLTRANSFERASE 40"/>
    <property type="match status" value="1"/>
</dbReference>
<gene>
    <name evidence="14" type="ORF">FGG08_005997</name>
</gene>
<dbReference type="InterPro" id="IPR000182">
    <property type="entry name" value="GNAT_dom"/>
</dbReference>
<evidence type="ECO:0000256" key="10">
    <source>
        <dbReference type="ARBA" id="ARBA00047821"/>
    </source>
</evidence>
<keyword evidence="15" id="KW-1185">Reference proteome</keyword>
<keyword evidence="8" id="KW-0539">Nucleus</keyword>
<evidence type="ECO:0000256" key="5">
    <source>
        <dbReference type="ARBA" id="ARBA00015043"/>
    </source>
</evidence>
<comment type="subcellular location">
    <subcellularLocation>
        <location evidence="2">Cytoplasm</location>
    </subcellularLocation>
    <subcellularLocation>
        <location evidence="1">Nucleus</location>
    </subcellularLocation>
</comment>
<accession>A0A9P8HX94</accession>
<evidence type="ECO:0000256" key="9">
    <source>
        <dbReference type="ARBA" id="ARBA00023315"/>
    </source>
</evidence>
<evidence type="ECO:0000313" key="15">
    <source>
        <dbReference type="Proteomes" id="UP000698800"/>
    </source>
</evidence>
<evidence type="ECO:0000256" key="2">
    <source>
        <dbReference type="ARBA" id="ARBA00004496"/>
    </source>
</evidence>
<dbReference type="GO" id="GO:0010485">
    <property type="term" value="F:histone H4 acetyltransferase activity"/>
    <property type="evidence" value="ECO:0007669"/>
    <property type="project" value="InterPro"/>
</dbReference>
<feature type="region of interest" description="Disordered" evidence="12">
    <location>
        <begin position="123"/>
        <end position="150"/>
    </location>
</feature>
<dbReference type="SUPFAM" id="SSF55729">
    <property type="entry name" value="Acyl-CoA N-acyltransferases (Nat)"/>
    <property type="match status" value="1"/>
</dbReference>
<keyword evidence="6" id="KW-0963">Cytoplasm</keyword>
<dbReference type="GO" id="GO:0005737">
    <property type="term" value="C:cytoplasm"/>
    <property type="evidence" value="ECO:0007669"/>
    <property type="project" value="UniProtKB-SubCell"/>
</dbReference>
<keyword evidence="7" id="KW-0808">Transferase</keyword>
<proteinExistence type="inferred from homology"/>
<name>A0A9P8HX94_9PEZI</name>
<sequence length="259" mass="28913">MRNCYIFRQRQPNPAITNAGMTSSSLITAANTLSLPRFRNAYLPHLPPFLAANDIEYPIELHTAATVSPDDFKACFSLIRDTSAEMYKSSAVGWKPIAKKREMRDEAMRYLVVKTRIKKECGDEDEVGEERVEGSSDASLSSGCSGGDENASEERVVGFLSFMLTIEDDYPVIYCYEIHLLPSMRGCGLGKHLMELAEQVGRKAGVDKSMLTVFLRNKGGMKFYERTGYTEDESSPAPKRLRSGRLKRPGYAILSKALK</sequence>
<evidence type="ECO:0000259" key="13">
    <source>
        <dbReference type="PROSITE" id="PS51186"/>
    </source>
</evidence>
<comment type="similarity">
    <text evidence="3">Belongs to the acetyltransferase family. NAA40 subfamily.</text>
</comment>
<dbReference type="Proteomes" id="UP000698800">
    <property type="component" value="Unassembled WGS sequence"/>
</dbReference>
<dbReference type="AlphaFoldDB" id="A0A9P8HX94"/>
<evidence type="ECO:0000256" key="4">
    <source>
        <dbReference type="ARBA" id="ARBA00012950"/>
    </source>
</evidence>
<dbReference type="InterPro" id="IPR039949">
    <property type="entry name" value="NAA40"/>
</dbReference>
<dbReference type="OrthoDB" id="424551at2759"/>
<protein>
    <recommendedName>
        <fullName evidence="5">N-alpha-acetyltransferase 40</fullName>
        <ecNumber evidence="4">2.3.1.257</ecNumber>
    </recommendedName>
</protein>
<dbReference type="GO" id="GO:0005634">
    <property type="term" value="C:nucleus"/>
    <property type="evidence" value="ECO:0007669"/>
    <property type="project" value="UniProtKB-SubCell"/>
</dbReference>
<evidence type="ECO:0000256" key="3">
    <source>
        <dbReference type="ARBA" id="ARBA00008870"/>
    </source>
</evidence>
<dbReference type="GO" id="GO:0043998">
    <property type="term" value="F:histone H2A acetyltransferase activity"/>
    <property type="evidence" value="ECO:0007669"/>
    <property type="project" value="InterPro"/>
</dbReference>
<dbReference type="PANTHER" id="PTHR20531">
    <property type="entry name" value="N-ALPHA-ACETYLTRANSFERASE 40"/>
    <property type="match status" value="1"/>
</dbReference>
<dbReference type="EMBL" id="JAGHQL010000158">
    <property type="protein sequence ID" value="KAH0537172.1"/>
    <property type="molecule type" value="Genomic_DNA"/>
</dbReference>
<evidence type="ECO:0000256" key="6">
    <source>
        <dbReference type="ARBA" id="ARBA00022490"/>
    </source>
</evidence>
<comment type="caution">
    <text evidence="14">The sequence shown here is derived from an EMBL/GenBank/DDBJ whole genome shotgun (WGS) entry which is preliminary data.</text>
</comment>
<comment type="catalytic activity">
    <reaction evidence="11">
        <text>N-terminal L-seryl-[histone H4] + acetyl-CoA = N-terminal N(alpha)-acetyl-L-seryl-[histone H4] + CoA + H(+)</text>
        <dbReference type="Rhea" id="RHEA:50596"/>
        <dbReference type="Rhea" id="RHEA-COMP:12740"/>
        <dbReference type="Rhea" id="RHEA-COMP:12743"/>
        <dbReference type="ChEBI" id="CHEBI:15378"/>
        <dbReference type="ChEBI" id="CHEBI:57287"/>
        <dbReference type="ChEBI" id="CHEBI:57288"/>
        <dbReference type="ChEBI" id="CHEBI:64738"/>
        <dbReference type="ChEBI" id="CHEBI:83690"/>
        <dbReference type="EC" id="2.3.1.257"/>
    </reaction>
</comment>
<keyword evidence="9" id="KW-0012">Acyltransferase</keyword>
<evidence type="ECO:0000256" key="12">
    <source>
        <dbReference type="SAM" id="MobiDB-lite"/>
    </source>
</evidence>
<dbReference type="PROSITE" id="PS51186">
    <property type="entry name" value="GNAT"/>
    <property type="match status" value="1"/>
</dbReference>
<dbReference type="Pfam" id="PF00583">
    <property type="entry name" value="Acetyltransf_1"/>
    <property type="match status" value="1"/>
</dbReference>
<evidence type="ECO:0000256" key="7">
    <source>
        <dbReference type="ARBA" id="ARBA00022679"/>
    </source>
</evidence>
<reference evidence="14" key="1">
    <citation type="submission" date="2021-03" db="EMBL/GenBank/DDBJ databases">
        <title>Comparative genomics and phylogenomic investigation of the class Geoglossomycetes provide insights into ecological specialization and systematics.</title>
        <authorList>
            <person name="Melie T."/>
            <person name="Pirro S."/>
            <person name="Miller A.N."/>
            <person name="Quandt A."/>
        </authorList>
    </citation>
    <scope>NUCLEOTIDE SEQUENCE</scope>
    <source>
        <strain evidence="14">GBOQ0MN5Z8</strain>
    </source>
</reference>
<dbReference type="CDD" id="cd04301">
    <property type="entry name" value="NAT_SF"/>
    <property type="match status" value="1"/>
</dbReference>